<dbReference type="SUPFAM" id="SSF50814">
    <property type="entry name" value="Lipocalins"/>
    <property type="match status" value="1"/>
</dbReference>
<sequence>MAAPPTITSKNLTGKFFMNKTLSDDLDEVLKEQGVSWLIRKAISIATITLDIKHYTEEGVEHIDIEQSATGGIKGTTENRTLDWKERPHEDYLFGKLTGQSRRIKLEEVTDEFLKAGWLEGEAKEDGLVESFVVSVNGWSAHQIWGFEEFDGKRYYTRHLKFEKGETELLRKMVYDYFV</sequence>
<proteinExistence type="predicted"/>
<dbReference type="PANTHER" id="PTHR38115:SF1">
    <property type="entry name" value="LIPOCALIN-LIKE DOMAIN-CONTAINING PROTEIN"/>
    <property type="match status" value="1"/>
</dbReference>
<evidence type="ECO:0000313" key="2">
    <source>
        <dbReference type="Proteomes" id="UP000276215"/>
    </source>
</evidence>
<name>A0A3N4IZ00_9PEZI</name>
<dbReference type="Proteomes" id="UP000276215">
    <property type="component" value="Unassembled WGS sequence"/>
</dbReference>
<accession>A0A3N4IZ00</accession>
<dbReference type="InterPro" id="IPR012674">
    <property type="entry name" value="Calycin"/>
</dbReference>
<keyword evidence="2" id="KW-1185">Reference proteome</keyword>
<dbReference type="PANTHER" id="PTHR38115">
    <property type="entry name" value="LIPOCALIN-LIKE DOMAIN-CONTAINING PROTEIN"/>
    <property type="match status" value="1"/>
</dbReference>
<dbReference type="EMBL" id="ML120498">
    <property type="protein sequence ID" value="RPA91392.1"/>
    <property type="molecule type" value="Genomic_DNA"/>
</dbReference>
<gene>
    <name evidence="1" type="ORF">L873DRAFT_1819589</name>
</gene>
<dbReference type="InterPro" id="IPR053037">
    <property type="entry name" value="Pericyclase_pydY-like"/>
</dbReference>
<dbReference type="OrthoDB" id="425354at2759"/>
<reference evidence="1 2" key="1">
    <citation type="journal article" date="2018" name="Nat. Ecol. Evol.">
        <title>Pezizomycetes genomes reveal the molecular basis of ectomycorrhizal truffle lifestyle.</title>
        <authorList>
            <person name="Murat C."/>
            <person name="Payen T."/>
            <person name="Noel B."/>
            <person name="Kuo A."/>
            <person name="Morin E."/>
            <person name="Chen J."/>
            <person name="Kohler A."/>
            <person name="Krizsan K."/>
            <person name="Balestrini R."/>
            <person name="Da Silva C."/>
            <person name="Montanini B."/>
            <person name="Hainaut M."/>
            <person name="Levati E."/>
            <person name="Barry K.W."/>
            <person name="Belfiori B."/>
            <person name="Cichocki N."/>
            <person name="Clum A."/>
            <person name="Dockter R.B."/>
            <person name="Fauchery L."/>
            <person name="Guy J."/>
            <person name="Iotti M."/>
            <person name="Le Tacon F."/>
            <person name="Lindquist E.A."/>
            <person name="Lipzen A."/>
            <person name="Malagnac F."/>
            <person name="Mello A."/>
            <person name="Molinier V."/>
            <person name="Miyauchi S."/>
            <person name="Poulain J."/>
            <person name="Riccioni C."/>
            <person name="Rubini A."/>
            <person name="Sitrit Y."/>
            <person name="Splivallo R."/>
            <person name="Traeger S."/>
            <person name="Wang M."/>
            <person name="Zifcakova L."/>
            <person name="Wipf D."/>
            <person name="Zambonelli A."/>
            <person name="Paolocci F."/>
            <person name="Nowrousian M."/>
            <person name="Ottonello S."/>
            <person name="Baldrian P."/>
            <person name="Spatafora J.W."/>
            <person name="Henrissat B."/>
            <person name="Nagy L.G."/>
            <person name="Aury J.M."/>
            <person name="Wincker P."/>
            <person name="Grigoriev I.V."/>
            <person name="Bonfante P."/>
            <person name="Martin F.M."/>
        </authorList>
    </citation>
    <scope>NUCLEOTIDE SEQUENCE [LARGE SCALE GENOMIC DNA]</scope>
    <source>
        <strain evidence="1 2">120613-1</strain>
    </source>
</reference>
<organism evidence="1 2">
    <name type="scientific">Choiromyces venosus 120613-1</name>
    <dbReference type="NCBI Taxonomy" id="1336337"/>
    <lineage>
        <taxon>Eukaryota</taxon>
        <taxon>Fungi</taxon>
        <taxon>Dikarya</taxon>
        <taxon>Ascomycota</taxon>
        <taxon>Pezizomycotina</taxon>
        <taxon>Pezizomycetes</taxon>
        <taxon>Pezizales</taxon>
        <taxon>Tuberaceae</taxon>
        <taxon>Choiromyces</taxon>
    </lineage>
</organism>
<protein>
    <submittedName>
        <fullName evidence="1">Uncharacterized protein</fullName>
    </submittedName>
</protein>
<evidence type="ECO:0000313" key="1">
    <source>
        <dbReference type="EMBL" id="RPA91392.1"/>
    </source>
</evidence>
<dbReference type="AlphaFoldDB" id="A0A3N4IZ00"/>
<dbReference type="Gene3D" id="2.40.128.20">
    <property type="match status" value="1"/>
</dbReference>